<feature type="compositionally biased region" description="Basic and acidic residues" evidence="9">
    <location>
        <begin position="911"/>
        <end position="942"/>
    </location>
</feature>
<dbReference type="InterPro" id="IPR016353">
    <property type="entry name" value="Chordin"/>
</dbReference>
<accession>A0A8T2JNQ6</accession>
<evidence type="ECO:0000313" key="13">
    <source>
        <dbReference type="EMBL" id="KAG8444970.1"/>
    </source>
</evidence>
<comment type="caution">
    <text evidence="13">The sequence shown here is derived from an EMBL/GenBank/DDBJ whole genome shotgun (WGS) entry which is preliminary data.</text>
</comment>
<feature type="domain" description="VWFC" evidence="11">
    <location>
        <begin position="41"/>
        <end position="117"/>
    </location>
</feature>
<feature type="signal peptide" evidence="10">
    <location>
        <begin position="1"/>
        <end position="19"/>
    </location>
</feature>
<dbReference type="PROSITE" id="PS01208">
    <property type="entry name" value="VWFC_1"/>
    <property type="match status" value="1"/>
</dbReference>
<dbReference type="SUPFAM" id="SSF57603">
    <property type="entry name" value="FnI-like domain"/>
    <property type="match status" value="4"/>
</dbReference>
<evidence type="ECO:0000256" key="9">
    <source>
        <dbReference type="SAM" id="MobiDB-lite"/>
    </source>
</evidence>
<dbReference type="PANTHER" id="PTHR46526:SF1">
    <property type="entry name" value="CHORDIN"/>
    <property type="match status" value="1"/>
</dbReference>
<dbReference type="Gene3D" id="2.10.70.10">
    <property type="entry name" value="Complement Module, domain 1"/>
    <property type="match status" value="1"/>
</dbReference>
<dbReference type="PROSITE" id="PS50933">
    <property type="entry name" value="CHRD"/>
    <property type="match status" value="4"/>
</dbReference>
<evidence type="ECO:0000259" key="11">
    <source>
        <dbReference type="PROSITE" id="PS50184"/>
    </source>
</evidence>
<dbReference type="GO" id="GO:0036122">
    <property type="term" value="F:BMP binding"/>
    <property type="evidence" value="ECO:0007669"/>
    <property type="project" value="TreeGrafter"/>
</dbReference>
<dbReference type="GO" id="GO:0009953">
    <property type="term" value="P:dorsal/ventral pattern formation"/>
    <property type="evidence" value="ECO:0007669"/>
    <property type="project" value="TreeGrafter"/>
</dbReference>
<feature type="domain" description="CHRD" evidence="12">
    <location>
        <begin position="528"/>
        <end position="655"/>
    </location>
</feature>
<dbReference type="InterPro" id="IPR052278">
    <property type="entry name" value="Chordin-like_regulators"/>
</dbReference>
<feature type="region of interest" description="Disordered" evidence="9">
    <location>
        <begin position="904"/>
        <end position="942"/>
    </location>
</feature>
<feature type="domain" description="VWFC" evidence="11">
    <location>
        <begin position="691"/>
        <end position="751"/>
    </location>
</feature>
<evidence type="ECO:0000256" key="5">
    <source>
        <dbReference type="ARBA" id="ARBA00022525"/>
    </source>
</evidence>
<feature type="domain" description="VWFC" evidence="11">
    <location>
        <begin position="770"/>
        <end position="839"/>
    </location>
</feature>
<sequence length="942" mass="104714">MSGIPITLLWILWIMDVDCSRPKALLPIHPEQEPLQSKTLAGCTFGGKFYSLEDSWHPDLGDPFGIMHCVLCYCEPQRNRRGKPSGKVSCKNIRHDCPSPSCTNAILLPGHCCKTCPKAPSPPVKKSDFVFDGFEYFPEKDDDLYNDRSYLSSDDVTPEDSRSEYVALLTAPSHVWPPVTSGVAKARFNLQRSSLLFSITVKRIDRLSRIRFSDLDGSVLFEHPVHRMGSPRSDTICGIWRSLNRSSLRLLRMGHITVSLVTTTLSEPEISGKIVRHKALFSESFSALLTQEDSDVTGGGGLAMLTLSDVDDNLHFILMFRGLRGGEKDQIPILVQILHQNHVIRELYANISAQEQDFAEVLPDLSSREMLWLAQGQLEIAVQTEGRRAQRLSGIITVRKSCDTLQSVLSGGDALNPTKTGAVGSATLTVHENGTLEYQIQIAGTMSAVTGVTLETKPRRKTKRNILHDMSKDCHDGKAWGFWTEANARDLHMLLQSELFLNIATKDYQEGELRGQIIPLPYSGLWARNEQLPVPLAGQFVSPPLRTGSAGHAWVSLDEHCHLHYQIVVTGLGKAEDAALNAHLHGFAELGEVGESSPGHKRVLKGFYGSEAQGSVKDLDLELLGHLSRGTAFIQVSTKLNPRGEIRGQVHIPNSCESGGVSLTPEEPEYEYELYEEGRQREPEDLRKDPRACYFEGQLRPHGARWAPDYDRKCSVCSCQKRTVICDPIVCPPLNCSQPVHLSDQCCPVCEEKKEMREVKKQEQTRIPNEGCYFDGDRSWKAAGTRWHPVVPPFGLIKCAICTCKGTTGEVHCEKVTCPRLTCSNPVRASPSDCCKQCPVKEHSPLELADSMQSDGSGSCKFGRHWYPNNERWHPTVPPFGEMKCVTCSCTDGITQCRRQECTGTSCSTSPKRDKCCTKCKDSSSDEDEKAKSEEPRTGWSF</sequence>
<comment type="subcellular location">
    <subcellularLocation>
        <location evidence="1">Secreted</location>
    </subcellularLocation>
</comment>
<dbReference type="PROSITE" id="PS50184">
    <property type="entry name" value="VWFC_2"/>
    <property type="match status" value="3"/>
</dbReference>
<evidence type="ECO:0000256" key="6">
    <source>
        <dbReference type="ARBA" id="ARBA00022737"/>
    </source>
</evidence>
<keyword evidence="4 8" id="KW-0217">Developmental protein</keyword>
<dbReference type="InterPro" id="IPR010895">
    <property type="entry name" value="CHRD"/>
</dbReference>
<keyword evidence="5" id="KW-0964">Secreted</keyword>
<protein>
    <recommendedName>
        <fullName evidence="3 8">Chordin</fullName>
    </recommendedName>
</protein>
<dbReference type="GO" id="GO:0030514">
    <property type="term" value="P:negative regulation of BMP signaling pathway"/>
    <property type="evidence" value="ECO:0007669"/>
    <property type="project" value="TreeGrafter"/>
</dbReference>
<dbReference type="PANTHER" id="PTHR46526">
    <property type="entry name" value="CHORDIN"/>
    <property type="match status" value="1"/>
</dbReference>
<dbReference type="Gene3D" id="6.20.200.20">
    <property type="match status" value="1"/>
</dbReference>
<dbReference type="SMART" id="SM00214">
    <property type="entry name" value="VWC"/>
    <property type="match status" value="4"/>
</dbReference>
<dbReference type="AlphaFoldDB" id="A0A8T2JNQ6"/>
<comment type="similarity">
    <text evidence="2 8">Belongs to the chordin family.</text>
</comment>
<dbReference type="OrthoDB" id="9829321at2759"/>
<dbReference type="PIRSF" id="PIRSF002496">
    <property type="entry name" value="Chordin"/>
    <property type="match status" value="1"/>
</dbReference>
<dbReference type="Proteomes" id="UP000812440">
    <property type="component" value="Chromosome 5"/>
</dbReference>
<dbReference type="Pfam" id="PF00093">
    <property type="entry name" value="VWC"/>
    <property type="match status" value="3"/>
</dbReference>
<dbReference type="GO" id="GO:0048731">
    <property type="term" value="P:system development"/>
    <property type="evidence" value="ECO:0007669"/>
    <property type="project" value="UniProtKB-ARBA"/>
</dbReference>
<evidence type="ECO:0000256" key="4">
    <source>
        <dbReference type="ARBA" id="ARBA00022473"/>
    </source>
</evidence>
<dbReference type="InterPro" id="IPR001007">
    <property type="entry name" value="VWF_dom"/>
</dbReference>
<keyword evidence="6" id="KW-0677">Repeat</keyword>
<feature type="chain" id="PRO_5035865281" description="Chordin" evidence="10">
    <location>
        <begin position="20"/>
        <end position="942"/>
    </location>
</feature>
<gene>
    <name evidence="13" type="ORF">GDO86_009933</name>
</gene>
<evidence type="ECO:0000256" key="8">
    <source>
        <dbReference type="PIRNR" id="PIRNR002496"/>
    </source>
</evidence>
<keyword evidence="14" id="KW-1185">Reference proteome</keyword>
<reference evidence="13" key="1">
    <citation type="thesis" date="2020" institute="ProQuest LLC" country="789 East Eisenhower Parkway, Ann Arbor, MI, USA">
        <title>Comparative Genomics and Chromosome Evolution.</title>
        <authorList>
            <person name="Mudd A.B."/>
        </authorList>
    </citation>
    <scope>NUCLEOTIDE SEQUENCE</scope>
    <source>
        <strain evidence="13">Female2</strain>
        <tissue evidence="13">Blood</tissue>
    </source>
</reference>
<dbReference type="GO" id="GO:0005615">
    <property type="term" value="C:extracellular space"/>
    <property type="evidence" value="ECO:0007669"/>
    <property type="project" value="TreeGrafter"/>
</dbReference>
<dbReference type="Pfam" id="PF07452">
    <property type="entry name" value="CHRD"/>
    <property type="match status" value="3"/>
</dbReference>
<name>A0A8T2JNQ6_9PIPI</name>
<evidence type="ECO:0000256" key="7">
    <source>
        <dbReference type="ARBA" id="ARBA00023180"/>
    </source>
</evidence>
<evidence type="ECO:0000256" key="2">
    <source>
        <dbReference type="ARBA" id="ARBA00007156"/>
    </source>
</evidence>
<evidence type="ECO:0000256" key="1">
    <source>
        <dbReference type="ARBA" id="ARBA00004613"/>
    </source>
</evidence>
<evidence type="ECO:0000313" key="14">
    <source>
        <dbReference type="Proteomes" id="UP000812440"/>
    </source>
</evidence>
<evidence type="ECO:0000256" key="10">
    <source>
        <dbReference type="SAM" id="SignalP"/>
    </source>
</evidence>
<organism evidence="13 14">
    <name type="scientific">Hymenochirus boettgeri</name>
    <name type="common">Congo dwarf clawed frog</name>
    <dbReference type="NCBI Taxonomy" id="247094"/>
    <lineage>
        <taxon>Eukaryota</taxon>
        <taxon>Metazoa</taxon>
        <taxon>Chordata</taxon>
        <taxon>Craniata</taxon>
        <taxon>Vertebrata</taxon>
        <taxon>Euteleostomi</taxon>
        <taxon>Amphibia</taxon>
        <taxon>Batrachia</taxon>
        <taxon>Anura</taxon>
        <taxon>Pipoidea</taxon>
        <taxon>Pipidae</taxon>
        <taxon>Pipinae</taxon>
        <taxon>Hymenochirus</taxon>
    </lineage>
</organism>
<keyword evidence="10" id="KW-0732">Signal</keyword>
<keyword evidence="7" id="KW-0325">Glycoprotein</keyword>
<feature type="domain" description="CHRD" evidence="12">
    <location>
        <begin position="281"/>
        <end position="401"/>
    </location>
</feature>
<evidence type="ECO:0000256" key="3">
    <source>
        <dbReference type="ARBA" id="ARBA00016968"/>
    </source>
</evidence>
<evidence type="ECO:0000259" key="12">
    <source>
        <dbReference type="PROSITE" id="PS50933"/>
    </source>
</evidence>
<proteinExistence type="inferred from homology"/>
<dbReference type="SMART" id="SM00754">
    <property type="entry name" value="CHRD"/>
    <property type="match status" value="4"/>
</dbReference>
<feature type="domain" description="CHRD" evidence="12">
    <location>
        <begin position="402"/>
        <end position="522"/>
    </location>
</feature>
<feature type="domain" description="CHRD" evidence="12">
    <location>
        <begin position="161"/>
        <end position="279"/>
    </location>
</feature>
<dbReference type="EMBL" id="JAACNH010000004">
    <property type="protein sequence ID" value="KAG8444970.1"/>
    <property type="molecule type" value="Genomic_DNA"/>
</dbReference>